<organism evidence="2 3">
    <name type="scientific">Aquimarina spongiae</name>
    <dbReference type="NCBI Taxonomy" id="570521"/>
    <lineage>
        <taxon>Bacteria</taxon>
        <taxon>Pseudomonadati</taxon>
        <taxon>Bacteroidota</taxon>
        <taxon>Flavobacteriia</taxon>
        <taxon>Flavobacteriales</taxon>
        <taxon>Flavobacteriaceae</taxon>
        <taxon>Aquimarina</taxon>
    </lineage>
</organism>
<gene>
    <name evidence="2" type="ORF">SAMN04488508_10761</name>
</gene>
<dbReference type="STRING" id="570521.SAMN04488508_10761"/>
<dbReference type="AlphaFoldDB" id="A0A1M6I2D5"/>
<evidence type="ECO:0000313" key="2">
    <source>
        <dbReference type="EMBL" id="SHJ28394.1"/>
    </source>
</evidence>
<keyword evidence="3" id="KW-1185">Reference proteome</keyword>
<name>A0A1M6I2D5_9FLAO</name>
<sequence length="66" mass="7543">MKSGLLYVSMFLIILCIPFSGDENEIRWLWSDLIEVPVTLLCTSLTCIALYLFQKESTQKRTKNGA</sequence>
<evidence type="ECO:0000256" key="1">
    <source>
        <dbReference type="SAM" id="Phobius"/>
    </source>
</evidence>
<evidence type="ECO:0000313" key="3">
    <source>
        <dbReference type="Proteomes" id="UP000184432"/>
    </source>
</evidence>
<dbReference type="Proteomes" id="UP000184432">
    <property type="component" value="Unassembled WGS sequence"/>
</dbReference>
<keyword evidence="1" id="KW-0472">Membrane</keyword>
<proteinExistence type="predicted"/>
<keyword evidence="1" id="KW-1133">Transmembrane helix</keyword>
<reference evidence="3" key="1">
    <citation type="submission" date="2016-11" db="EMBL/GenBank/DDBJ databases">
        <authorList>
            <person name="Varghese N."/>
            <person name="Submissions S."/>
        </authorList>
    </citation>
    <scope>NUCLEOTIDE SEQUENCE [LARGE SCALE GENOMIC DNA]</scope>
    <source>
        <strain evidence="3">DSM 22623</strain>
    </source>
</reference>
<protein>
    <submittedName>
        <fullName evidence="2">Uncharacterized protein</fullName>
    </submittedName>
</protein>
<feature type="transmembrane region" description="Helical" evidence="1">
    <location>
        <begin position="5"/>
        <end position="21"/>
    </location>
</feature>
<dbReference type="EMBL" id="FQYP01000007">
    <property type="protein sequence ID" value="SHJ28394.1"/>
    <property type="molecule type" value="Genomic_DNA"/>
</dbReference>
<accession>A0A1M6I2D5</accession>
<feature type="transmembrane region" description="Helical" evidence="1">
    <location>
        <begin position="33"/>
        <end position="53"/>
    </location>
</feature>
<dbReference type="RefSeq" id="WP_073317838.1">
    <property type="nucleotide sequence ID" value="NZ_FQYP01000007.1"/>
</dbReference>
<keyword evidence="1" id="KW-0812">Transmembrane</keyword>